<dbReference type="AlphaFoldDB" id="A0A8J7W3Z6"/>
<dbReference type="InterPro" id="IPR036390">
    <property type="entry name" value="WH_DNA-bd_sf"/>
</dbReference>
<dbReference type="InterPro" id="IPR005149">
    <property type="entry name" value="Tscrpt_reg_PadR_N"/>
</dbReference>
<dbReference type="InterPro" id="IPR052509">
    <property type="entry name" value="Metal_resp_DNA-bind_regulator"/>
</dbReference>
<dbReference type="InterPro" id="IPR036388">
    <property type="entry name" value="WH-like_DNA-bd_sf"/>
</dbReference>
<dbReference type="PANTHER" id="PTHR33169:SF14">
    <property type="entry name" value="TRANSCRIPTIONAL REGULATOR RV3488"/>
    <property type="match status" value="1"/>
</dbReference>
<reference evidence="2" key="2">
    <citation type="submission" date="2021-04" db="EMBL/GenBank/DDBJ databases">
        <authorList>
            <person name="Liu J."/>
        </authorList>
    </citation>
    <scope>NUCLEOTIDE SEQUENCE</scope>
    <source>
        <strain evidence="2">BAD-6</strain>
    </source>
</reference>
<keyword evidence="3" id="KW-1185">Reference proteome</keyword>
<protein>
    <submittedName>
        <fullName evidence="2">PadR family transcriptional regulator</fullName>
    </submittedName>
</protein>
<evidence type="ECO:0000313" key="3">
    <source>
        <dbReference type="Proteomes" id="UP000675664"/>
    </source>
</evidence>
<dbReference type="SUPFAM" id="SSF46785">
    <property type="entry name" value="Winged helix' DNA-binding domain"/>
    <property type="match status" value="1"/>
</dbReference>
<dbReference type="Proteomes" id="UP000675664">
    <property type="component" value="Unassembled WGS sequence"/>
</dbReference>
<evidence type="ECO:0000313" key="2">
    <source>
        <dbReference type="EMBL" id="MBR0598666.1"/>
    </source>
</evidence>
<accession>A0A8J7W3Z6</accession>
<dbReference type="PANTHER" id="PTHR33169">
    <property type="entry name" value="PADR-FAMILY TRANSCRIPTIONAL REGULATOR"/>
    <property type="match status" value="1"/>
</dbReference>
<proteinExistence type="predicted"/>
<gene>
    <name evidence="2" type="ORF">KCX82_12315</name>
</gene>
<reference evidence="2" key="1">
    <citation type="submission" date="2021-04" db="EMBL/GenBank/DDBJ databases">
        <title>Sinoanaerobacter chloroacetimidivorans sp. nov., an obligate anaerobic bacterium isolated from anaerobic sludge.</title>
        <authorList>
            <person name="Bao Y."/>
        </authorList>
    </citation>
    <scope>NUCLEOTIDE SEQUENCE</scope>
    <source>
        <strain evidence="2">BAD-6</strain>
    </source>
</reference>
<organism evidence="2 3">
    <name type="scientific">Sinanaerobacter chloroacetimidivorans</name>
    <dbReference type="NCBI Taxonomy" id="2818044"/>
    <lineage>
        <taxon>Bacteria</taxon>
        <taxon>Bacillati</taxon>
        <taxon>Bacillota</taxon>
        <taxon>Clostridia</taxon>
        <taxon>Peptostreptococcales</taxon>
        <taxon>Anaerovoracaceae</taxon>
        <taxon>Sinanaerobacter</taxon>
    </lineage>
</organism>
<sequence length="181" mass="20948">MSAVDLVLLGLVQETPRSAYEMQKQVEFRNLSRWVKISSPSVYKKLIQLEEKGYLTGEAVREGKMPEKIVYSITPCGREYFLKLMKFHAADTVQVLFDFNAVIANLNKIPKEDAMELIDNIRTGMTESKKYMEGVLPHRSEIPLVGRTIMIQQIEVLRSLLDWIDSFQAEFQEDRYPAKKE</sequence>
<dbReference type="Gene3D" id="1.10.10.10">
    <property type="entry name" value="Winged helix-like DNA-binding domain superfamily/Winged helix DNA-binding domain"/>
    <property type="match status" value="1"/>
</dbReference>
<feature type="domain" description="Transcription regulator PadR N-terminal" evidence="1">
    <location>
        <begin position="8"/>
        <end position="81"/>
    </location>
</feature>
<name>A0A8J7W3Z6_9FIRM</name>
<evidence type="ECO:0000259" key="1">
    <source>
        <dbReference type="Pfam" id="PF03551"/>
    </source>
</evidence>
<dbReference type="EMBL" id="JAGSND010000008">
    <property type="protein sequence ID" value="MBR0598666.1"/>
    <property type="molecule type" value="Genomic_DNA"/>
</dbReference>
<comment type="caution">
    <text evidence="2">The sequence shown here is derived from an EMBL/GenBank/DDBJ whole genome shotgun (WGS) entry which is preliminary data.</text>
</comment>
<dbReference type="Pfam" id="PF03551">
    <property type="entry name" value="PadR"/>
    <property type="match status" value="1"/>
</dbReference>